<dbReference type="Proteomes" id="UP001230978">
    <property type="component" value="Chromosome"/>
</dbReference>
<feature type="transmembrane region" description="Helical" evidence="1">
    <location>
        <begin position="44"/>
        <end position="66"/>
    </location>
</feature>
<evidence type="ECO:0000313" key="2">
    <source>
        <dbReference type="EMBL" id="WGV16503.1"/>
    </source>
</evidence>
<gene>
    <name evidence="2" type="ORF">QF092_01420</name>
</gene>
<proteinExistence type="predicted"/>
<evidence type="ECO:0000256" key="1">
    <source>
        <dbReference type="SAM" id="Phobius"/>
    </source>
</evidence>
<accession>A0ABY8Q778</accession>
<organism evidence="2 3">
    <name type="scientific">Fuscovulum ytuae</name>
    <dbReference type="NCBI Taxonomy" id="3042299"/>
    <lineage>
        <taxon>Bacteria</taxon>
        <taxon>Pseudomonadati</taxon>
        <taxon>Pseudomonadota</taxon>
        <taxon>Alphaproteobacteria</taxon>
        <taxon>Rhodobacterales</taxon>
        <taxon>Paracoccaceae</taxon>
        <taxon>Fuscovulum</taxon>
    </lineage>
</organism>
<dbReference type="RefSeq" id="WP_281466908.1">
    <property type="nucleotide sequence ID" value="NZ_CP124535.1"/>
</dbReference>
<name>A0ABY8Q778_9RHOB</name>
<reference evidence="2 3" key="1">
    <citation type="submission" date="2023-04" db="EMBL/GenBank/DDBJ databases">
        <title>YMD61, complete Genome.</title>
        <authorList>
            <person name="Zhang J."/>
        </authorList>
    </citation>
    <scope>NUCLEOTIDE SEQUENCE [LARGE SCALE GENOMIC DNA]</scope>
    <source>
        <strain evidence="2 3">YMD61</strain>
    </source>
</reference>
<keyword evidence="1" id="KW-0472">Membrane</keyword>
<keyword evidence="3" id="KW-1185">Reference proteome</keyword>
<evidence type="ECO:0000313" key="3">
    <source>
        <dbReference type="Proteomes" id="UP001230978"/>
    </source>
</evidence>
<protein>
    <submittedName>
        <fullName evidence="2">Uncharacterized protein</fullName>
    </submittedName>
</protein>
<dbReference type="EMBL" id="CP124535">
    <property type="protein sequence ID" value="WGV16503.1"/>
    <property type="molecule type" value="Genomic_DNA"/>
</dbReference>
<sequence length="81" mass="8608">MPKLIRLYIDSVLLGFALGIGFVLLLVILDVAQIGRLVLTGRDGLLAAGMMAVFFGGLFASVQFALRVVTIGAQDGSDKKR</sequence>
<keyword evidence="1" id="KW-1133">Transmembrane helix</keyword>
<keyword evidence="1" id="KW-0812">Transmembrane</keyword>
<feature type="transmembrane region" description="Helical" evidence="1">
    <location>
        <begin position="12"/>
        <end position="32"/>
    </location>
</feature>